<protein>
    <recommendedName>
        <fullName evidence="4">PemK-like protein</fullName>
    </recommendedName>
</protein>
<accession>R4M842</accession>
<dbReference type="HOGENOM" id="CLU_097054_0_0_11"/>
<dbReference type="EMBL" id="CP005386">
    <property type="protein sequence ID" value="AGL27859.1"/>
    <property type="molecule type" value="Genomic_DNA"/>
</dbReference>
<dbReference type="Pfam" id="PF02452">
    <property type="entry name" value="PemK_toxin"/>
    <property type="match status" value="1"/>
</dbReference>
<dbReference type="PATRIC" id="fig|1310114.3.peg.3532"/>
<dbReference type="KEGG" id="mtuc:J113_16735"/>
<organism evidence="2 3">
    <name type="scientific">Mycobacterium tuberculosis CAS/NITR204</name>
    <dbReference type="NCBI Taxonomy" id="1310114"/>
    <lineage>
        <taxon>Bacteria</taxon>
        <taxon>Bacillati</taxon>
        <taxon>Actinomycetota</taxon>
        <taxon>Actinomycetes</taxon>
        <taxon>Mycobacteriales</taxon>
        <taxon>Mycobacteriaceae</taxon>
        <taxon>Mycobacterium</taxon>
        <taxon>Mycobacterium tuberculosis complex</taxon>
    </lineage>
</organism>
<dbReference type="SUPFAM" id="SSF50118">
    <property type="entry name" value="Cell growth inhibitor/plasmid maintenance toxic component"/>
    <property type="match status" value="1"/>
</dbReference>
<evidence type="ECO:0008006" key="4">
    <source>
        <dbReference type="Google" id="ProtNLM"/>
    </source>
</evidence>
<reference evidence="2 3" key="1">
    <citation type="journal article" date="2013" name="Genome Announc.">
        <title>Whole-Genome Sequences of Four Clinical Isolates of Mycobacterium tuberculosis from Tamil Nadu, South India.</title>
        <authorList>
            <person name="Narayanan S."/>
            <person name="Deshpande U."/>
        </authorList>
    </citation>
    <scope>NUCLEOTIDE SEQUENCE [LARGE SCALE GENOMIC DNA]</scope>
    <source>
        <strain evidence="2 3">CAS/NITR204</strain>
    </source>
</reference>
<dbReference type="BioCyc" id="MTUB1310114:G13A2-2429-MONOMER"/>
<dbReference type="Proteomes" id="UP000013548">
    <property type="component" value="Chromosome"/>
</dbReference>
<gene>
    <name evidence="2" type="ORF">J113_16735</name>
</gene>
<dbReference type="GO" id="GO:0003677">
    <property type="term" value="F:DNA binding"/>
    <property type="evidence" value="ECO:0007669"/>
    <property type="project" value="InterPro"/>
</dbReference>
<sequence length="250" mass="27650">MQRFAENLVFTEAPKLVRHLQNTQETLRTIRQAVKITANIMTTAVPSPPAEIAAGRPVTSTSCPTAARARRLVYAPDLDGRADPGEIVWTWVAYEQDPTRGKDRPVLVVGRDRSVLLGLLVSSQERHAADRDWVGIGSGAWDYEGRESWVRLDRVLDVPEESIRREGAILEREVFDVVAARLRADYAWRKPGRAASAIGWATSPDQAPISPAWRRRGPPSGPLRSRAVSPARRRCGPPSGPLRSRAISPE</sequence>
<name>R4M842_MYCTX</name>
<evidence type="ECO:0000313" key="2">
    <source>
        <dbReference type="EMBL" id="AGL27859.1"/>
    </source>
</evidence>
<feature type="region of interest" description="Disordered" evidence="1">
    <location>
        <begin position="207"/>
        <end position="250"/>
    </location>
</feature>
<evidence type="ECO:0000313" key="3">
    <source>
        <dbReference type="Proteomes" id="UP000013548"/>
    </source>
</evidence>
<dbReference type="InterPro" id="IPR003477">
    <property type="entry name" value="PemK-like"/>
</dbReference>
<evidence type="ECO:0000256" key="1">
    <source>
        <dbReference type="SAM" id="MobiDB-lite"/>
    </source>
</evidence>
<proteinExistence type="predicted"/>
<dbReference type="AlphaFoldDB" id="R4M842"/>